<protein>
    <submittedName>
        <fullName evidence="2">Uncharacterized protein</fullName>
    </submittedName>
</protein>
<dbReference type="AlphaFoldDB" id="U9TPL7"/>
<gene>
    <name evidence="2" type="ORF">GLOINDRAFT_35714</name>
</gene>
<organism evidence="2">
    <name type="scientific">Rhizophagus irregularis (strain DAOM 181602 / DAOM 197198 / MUCL 43194)</name>
    <name type="common">Arbuscular mycorrhizal fungus</name>
    <name type="synonym">Glomus intraradices</name>
    <dbReference type="NCBI Taxonomy" id="747089"/>
    <lineage>
        <taxon>Eukaryota</taxon>
        <taxon>Fungi</taxon>
        <taxon>Fungi incertae sedis</taxon>
        <taxon>Mucoromycota</taxon>
        <taxon>Glomeromycotina</taxon>
        <taxon>Glomeromycetes</taxon>
        <taxon>Glomerales</taxon>
        <taxon>Glomeraceae</taxon>
        <taxon>Rhizophagus</taxon>
    </lineage>
</organism>
<name>U9TPL7_RHIID</name>
<reference evidence="2" key="1">
    <citation type="submission" date="2013-07" db="EMBL/GenBank/DDBJ databases">
        <title>The genome of an arbuscular mycorrhizal fungus provides insights into the evolution of the oldest plant symbiosis.</title>
        <authorList>
            <consortium name="DOE Joint Genome Institute"/>
            <person name="Tisserant E."/>
            <person name="Malbreil M."/>
            <person name="Kuo A."/>
            <person name="Kohler A."/>
            <person name="Symeonidi A."/>
            <person name="Balestrini R."/>
            <person name="Charron P."/>
            <person name="Duensing N."/>
            <person name="Frei-dit-Frey N."/>
            <person name="Gianinazzi-Pearson V."/>
            <person name="Gilbert B."/>
            <person name="Handa Y."/>
            <person name="Hijri M."/>
            <person name="Kaul R."/>
            <person name="Kawaguchi M."/>
            <person name="Krajinski F."/>
            <person name="Lammers P."/>
            <person name="Lapierre D."/>
            <person name="Masclaux F.G."/>
            <person name="Murat C."/>
            <person name="Morin E."/>
            <person name="Ndikumana S."/>
            <person name="Pagni M."/>
            <person name="Petitpierre D."/>
            <person name="Requena N."/>
            <person name="Rosikiewicz P."/>
            <person name="Riley R."/>
            <person name="Saito K."/>
            <person name="San Clemente H."/>
            <person name="Shapiro H."/>
            <person name="van Tuinen D."/>
            <person name="Becard G."/>
            <person name="Bonfante P."/>
            <person name="Paszkowski U."/>
            <person name="Shachar-Hill Y."/>
            <person name="Young J.P."/>
            <person name="Sanders I.R."/>
            <person name="Henrissat B."/>
            <person name="Rensing S.A."/>
            <person name="Grigoriev I.V."/>
            <person name="Corradi N."/>
            <person name="Roux C."/>
            <person name="Martin F."/>
        </authorList>
    </citation>
    <scope>NUCLEOTIDE SEQUENCE</scope>
    <source>
        <strain evidence="2">DAOM 197198</strain>
    </source>
</reference>
<evidence type="ECO:0000313" key="2">
    <source>
        <dbReference type="EMBL" id="ESA05291.1"/>
    </source>
</evidence>
<keyword evidence="1" id="KW-0812">Transmembrane</keyword>
<sequence length="57" mass="6503">MTLNYQTCSIKGPIITPGCVMFLLLLFLDIGMKITLEMGRGNFERVSVCQEKSLREY</sequence>
<feature type="transmembrane region" description="Helical" evidence="1">
    <location>
        <begin position="12"/>
        <end position="30"/>
    </location>
</feature>
<proteinExistence type="predicted"/>
<dbReference type="EMBL" id="KI293215">
    <property type="protein sequence ID" value="ESA05291.1"/>
    <property type="molecule type" value="Genomic_DNA"/>
</dbReference>
<evidence type="ECO:0000256" key="1">
    <source>
        <dbReference type="SAM" id="Phobius"/>
    </source>
</evidence>
<keyword evidence="1" id="KW-0472">Membrane</keyword>
<keyword evidence="1" id="KW-1133">Transmembrane helix</keyword>
<dbReference type="HOGENOM" id="CLU_2997620_0_0_1"/>
<accession>U9TPL7</accession>